<dbReference type="AlphaFoldDB" id="A0A4U6X5S6"/>
<reference evidence="2 3" key="1">
    <citation type="journal article" date="2019" name="PLoS ONE">
        <title>Comparative genome analysis indicates high evolutionary potential of pathogenicity genes in Colletotrichum tanaceti.</title>
        <authorList>
            <person name="Lelwala R.V."/>
            <person name="Korhonen P.K."/>
            <person name="Young N.D."/>
            <person name="Scott J.B."/>
            <person name="Ades P.A."/>
            <person name="Gasser R.B."/>
            <person name="Taylor P.W.J."/>
        </authorList>
    </citation>
    <scope>NUCLEOTIDE SEQUENCE [LARGE SCALE GENOMIC DNA]</scope>
    <source>
        <strain evidence="2">BRIP57314</strain>
    </source>
</reference>
<sequence length="94" mass="9492">MASTTTRQQFSGSVDSYALSMYEHTRSLMAAAHIPYGSPASLLLATSPGSPGTPSVDGIISGGGGVGKGLTALKPGTGTGSLPQSEYARSLRDF</sequence>
<evidence type="ECO:0000313" key="2">
    <source>
        <dbReference type="EMBL" id="TKW50333.1"/>
    </source>
</evidence>
<accession>A0A4U6X5S6</accession>
<keyword evidence="3" id="KW-1185">Reference proteome</keyword>
<organism evidence="2 3">
    <name type="scientific">Colletotrichum tanaceti</name>
    <dbReference type="NCBI Taxonomy" id="1306861"/>
    <lineage>
        <taxon>Eukaryota</taxon>
        <taxon>Fungi</taxon>
        <taxon>Dikarya</taxon>
        <taxon>Ascomycota</taxon>
        <taxon>Pezizomycotina</taxon>
        <taxon>Sordariomycetes</taxon>
        <taxon>Hypocreomycetidae</taxon>
        <taxon>Glomerellales</taxon>
        <taxon>Glomerellaceae</taxon>
        <taxon>Colletotrichum</taxon>
        <taxon>Colletotrichum destructivum species complex</taxon>
    </lineage>
</organism>
<evidence type="ECO:0000313" key="3">
    <source>
        <dbReference type="Proteomes" id="UP000310108"/>
    </source>
</evidence>
<protein>
    <submittedName>
        <fullName evidence="2">Uncharacterized protein</fullName>
    </submittedName>
</protein>
<name>A0A4U6X5S6_9PEZI</name>
<dbReference type="OrthoDB" id="4848599at2759"/>
<evidence type="ECO:0000256" key="1">
    <source>
        <dbReference type="SAM" id="MobiDB-lite"/>
    </source>
</evidence>
<proteinExistence type="predicted"/>
<feature type="region of interest" description="Disordered" evidence="1">
    <location>
        <begin position="70"/>
        <end position="94"/>
    </location>
</feature>
<gene>
    <name evidence="2" type="ORF">CTA1_10589</name>
</gene>
<dbReference type="Proteomes" id="UP000310108">
    <property type="component" value="Unassembled WGS sequence"/>
</dbReference>
<comment type="caution">
    <text evidence="2">The sequence shown here is derived from an EMBL/GenBank/DDBJ whole genome shotgun (WGS) entry which is preliminary data.</text>
</comment>
<dbReference type="EMBL" id="PJEX01000410">
    <property type="protein sequence ID" value="TKW50333.1"/>
    <property type="molecule type" value="Genomic_DNA"/>
</dbReference>